<feature type="compositionally biased region" description="Basic and acidic residues" evidence="1">
    <location>
        <begin position="608"/>
        <end position="620"/>
    </location>
</feature>
<dbReference type="EMBL" id="OX459125">
    <property type="protein sequence ID" value="CAI9115043.1"/>
    <property type="molecule type" value="Genomic_DNA"/>
</dbReference>
<protein>
    <submittedName>
        <fullName evidence="2">OLC1v1015877C1</fullName>
    </submittedName>
</protein>
<evidence type="ECO:0000256" key="1">
    <source>
        <dbReference type="SAM" id="MobiDB-lite"/>
    </source>
</evidence>
<dbReference type="Proteomes" id="UP001161247">
    <property type="component" value="Chromosome 8"/>
</dbReference>
<evidence type="ECO:0000313" key="2">
    <source>
        <dbReference type="EMBL" id="CAI9115043.1"/>
    </source>
</evidence>
<accession>A0AAV1E456</accession>
<reference evidence="2" key="1">
    <citation type="submission" date="2023-03" db="EMBL/GenBank/DDBJ databases">
        <authorList>
            <person name="Julca I."/>
        </authorList>
    </citation>
    <scope>NUCLEOTIDE SEQUENCE</scope>
</reference>
<dbReference type="AlphaFoldDB" id="A0AAV1E456"/>
<keyword evidence="3" id="KW-1185">Reference proteome</keyword>
<sequence>MDQQLQREMTQLQELVELPFLDLQGSNLPLAAQSQLSVPIEQLQQLQEPSLAQEAHFISILIESQLPMERIQAKKWQSSPEQDQHGQEQVIHSHQFQQQSAAFHQRVMPFDQKTLPFNEFQGLQFQRQMVRNNVFDQQVVPSRSFQSLSQLEQDSRQIHLADDSAVAQYVQDKWLVDKRQICVDGYNSQEVSLMPGGQVADDKSCLLDSHDLQFERTVERSAINNDTHQFEVFGSVMVSRGDRGQLARYPSSMLNVSGLAEIDDNQSQFHTSMVNIEEMFDGLNKDVETCMRKFDCMVQHVSQVPIPIKALCLGDSVDVNGFQECVDLQSEYGESTSSEKFSSIEGGLKDVDTSLNDHSYIRHSGPSHQVSSFSPLEHKEQCCLNSARVDFAAMKLSSIEGSSNNVFQKNESSDDSSVQQSGFIADIVSDSSYLNHQERGRLIMLDSDETKDTSPTVDEMSKGSICNGWQHRAATAKASVSSQFSHQDKSRLTAPVSTKLICNDSDPTRQLDSSTDFVSLRLEQLGQSHLETLGEEHANMGKIELPEVESFLKKVVGGNKSRVQHIDSGGDRVKQTVASSQAKGCSNHTCIYDKRGSMGSNYKRRIMAKKDDDVKPKVDENREDNEDNRCRMMKQR</sequence>
<evidence type="ECO:0000313" key="3">
    <source>
        <dbReference type="Proteomes" id="UP001161247"/>
    </source>
</evidence>
<organism evidence="2 3">
    <name type="scientific">Oldenlandia corymbosa var. corymbosa</name>
    <dbReference type="NCBI Taxonomy" id="529605"/>
    <lineage>
        <taxon>Eukaryota</taxon>
        <taxon>Viridiplantae</taxon>
        <taxon>Streptophyta</taxon>
        <taxon>Embryophyta</taxon>
        <taxon>Tracheophyta</taxon>
        <taxon>Spermatophyta</taxon>
        <taxon>Magnoliopsida</taxon>
        <taxon>eudicotyledons</taxon>
        <taxon>Gunneridae</taxon>
        <taxon>Pentapetalae</taxon>
        <taxon>asterids</taxon>
        <taxon>lamiids</taxon>
        <taxon>Gentianales</taxon>
        <taxon>Rubiaceae</taxon>
        <taxon>Rubioideae</taxon>
        <taxon>Spermacoceae</taxon>
        <taxon>Hedyotis-Oldenlandia complex</taxon>
        <taxon>Oldenlandia</taxon>
    </lineage>
</organism>
<proteinExistence type="predicted"/>
<gene>
    <name evidence="2" type="ORF">OLC1_LOCUS21640</name>
</gene>
<feature type="region of interest" description="Disordered" evidence="1">
    <location>
        <begin position="606"/>
        <end position="636"/>
    </location>
</feature>
<name>A0AAV1E456_OLDCO</name>
<feature type="region of interest" description="Disordered" evidence="1">
    <location>
        <begin position="72"/>
        <end position="91"/>
    </location>
</feature>